<feature type="binding site" description="axial binding residue" evidence="8">
    <location>
        <position position="457"/>
    </location>
    <ligand>
        <name>heme</name>
        <dbReference type="ChEBI" id="CHEBI:30413"/>
    </ligand>
    <ligandPart>
        <name>Fe</name>
        <dbReference type="ChEBI" id="CHEBI:18248"/>
    </ligandPart>
</feature>
<dbReference type="AlphaFoldDB" id="A0A0G4PYI2"/>
<dbReference type="InterPro" id="IPR001128">
    <property type="entry name" value="Cyt_P450"/>
</dbReference>
<keyword evidence="4 8" id="KW-0479">Metal-binding</keyword>
<evidence type="ECO:0000256" key="8">
    <source>
        <dbReference type="PIRSR" id="PIRSR602401-1"/>
    </source>
</evidence>
<evidence type="ECO:0000256" key="10">
    <source>
        <dbReference type="SAM" id="Phobius"/>
    </source>
</evidence>
<proteinExistence type="inferred from homology"/>
<dbReference type="PANTHER" id="PTHR24305">
    <property type="entry name" value="CYTOCHROME P450"/>
    <property type="match status" value="1"/>
</dbReference>
<sequence length="523" mass="59653">MGLLTLLQRASLSHLLAFGTTAFIAYWISVYIYRVTLHPLAKFPGPKLAGATFWYEFYYDLFPHKLRFLWKIEDLHNQYGPIVRINPLHIHIRDPEYLDDIYASGRRKRNRDEWFFHSSKTSPMGWSLFNTIDHDVHRVRRAALSPFFSKRSIQALEGRVVEKIDILIDRIAEARKTGENVNLLFAAGALTMDVISAYAFGKDWNKLGEPDWAEEELEGYAKMAQMGPFARQFPWVAKVVIMLLPPKLVTKLSPAAALVPRNRALFKDMIQTAVEEQQNGQLDKSASRSIFQDILQSNLPPSDKTPARLSAEAGLLVMAGTETTARSLAVILFLLLDTPHVLDRVRKGLAQYMPRPDSRISLAELEAIPYFSAMITEGVRLSHVVSSRMPRYAPEEELKYKDWTIPAGTSVMQSHYLLHTDPTIFPEPYTFEPQRWIDNPLLRANYFLGFGRGTRVCLGINLANAELYLTVAYICARFDMELFETERGRDVDVVMDSVIGQPSLESKGIRVKITRDRLKDEQA</sequence>
<dbReference type="EMBL" id="HG793231">
    <property type="protein sequence ID" value="CRL31264.1"/>
    <property type="molecule type" value="Genomic_DNA"/>
</dbReference>
<keyword evidence="5 9" id="KW-0560">Oxidoreductase</keyword>
<dbReference type="PROSITE" id="PS00086">
    <property type="entry name" value="CYTOCHROME_P450"/>
    <property type="match status" value="1"/>
</dbReference>
<dbReference type="InterPro" id="IPR036396">
    <property type="entry name" value="Cyt_P450_sf"/>
</dbReference>
<evidence type="ECO:0000313" key="11">
    <source>
        <dbReference type="EMBL" id="CRL31264.1"/>
    </source>
</evidence>
<keyword evidence="10" id="KW-0472">Membrane</keyword>
<keyword evidence="10" id="KW-0812">Transmembrane</keyword>
<comment type="cofactor">
    <cofactor evidence="1 8">
        <name>heme</name>
        <dbReference type="ChEBI" id="CHEBI:30413"/>
    </cofactor>
</comment>
<dbReference type="GO" id="GO:0004497">
    <property type="term" value="F:monooxygenase activity"/>
    <property type="evidence" value="ECO:0007669"/>
    <property type="project" value="UniProtKB-KW"/>
</dbReference>
<keyword evidence="12" id="KW-1185">Reference proteome</keyword>
<gene>
    <name evidence="11" type="ORF">PCAMFM013_S100g000002</name>
</gene>
<evidence type="ECO:0000256" key="7">
    <source>
        <dbReference type="ARBA" id="ARBA00023033"/>
    </source>
</evidence>
<dbReference type="PRINTS" id="PR00463">
    <property type="entry name" value="EP450I"/>
</dbReference>
<dbReference type="GO" id="GO:0016705">
    <property type="term" value="F:oxidoreductase activity, acting on paired donors, with incorporation or reduction of molecular oxygen"/>
    <property type="evidence" value="ECO:0007669"/>
    <property type="project" value="InterPro"/>
</dbReference>
<evidence type="ECO:0000256" key="5">
    <source>
        <dbReference type="ARBA" id="ARBA00023002"/>
    </source>
</evidence>
<protein>
    <submittedName>
        <fullName evidence="11">Cytochrome P450</fullName>
    </submittedName>
</protein>
<dbReference type="PANTHER" id="PTHR24305:SF157">
    <property type="entry name" value="N-ACETYLTRYPTOPHAN 6-HYDROXYLASE IVOC-RELATED"/>
    <property type="match status" value="1"/>
</dbReference>
<dbReference type="PRINTS" id="PR00385">
    <property type="entry name" value="P450"/>
</dbReference>
<evidence type="ECO:0000256" key="3">
    <source>
        <dbReference type="ARBA" id="ARBA00022617"/>
    </source>
</evidence>
<keyword evidence="6 8" id="KW-0408">Iron</keyword>
<evidence type="ECO:0000313" key="12">
    <source>
        <dbReference type="Proteomes" id="UP000053732"/>
    </source>
</evidence>
<evidence type="ECO:0000256" key="4">
    <source>
        <dbReference type="ARBA" id="ARBA00022723"/>
    </source>
</evidence>
<evidence type="ECO:0000256" key="6">
    <source>
        <dbReference type="ARBA" id="ARBA00023004"/>
    </source>
</evidence>
<evidence type="ECO:0000256" key="1">
    <source>
        <dbReference type="ARBA" id="ARBA00001971"/>
    </source>
</evidence>
<comment type="similarity">
    <text evidence="2 9">Belongs to the cytochrome P450 family.</text>
</comment>
<dbReference type="GO" id="GO:0005506">
    <property type="term" value="F:iron ion binding"/>
    <property type="evidence" value="ECO:0007669"/>
    <property type="project" value="InterPro"/>
</dbReference>
<dbReference type="Pfam" id="PF00067">
    <property type="entry name" value="p450"/>
    <property type="match status" value="1"/>
</dbReference>
<dbReference type="STRING" id="1429867.A0A0G4PYI2"/>
<organism evidence="11 12">
    <name type="scientific">Penicillium camemberti (strain FM 013)</name>
    <dbReference type="NCBI Taxonomy" id="1429867"/>
    <lineage>
        <taxon>Eukaryota</taxon>
        <taxon>Fungi</taxon>
        <taxon>Dikarya</taxon>
        <taxon>Ascomycota</taxon>
        <taxon>Pezizomycotina</taxon>
        <taxon>Eurotiomycetes</taxon>
        <taxon>Eurotiomycetidae</taxon>
        <taxon>Eurotiales</taxon>
        <taxon>Aspergillaceae</taxon>
        <taxon>Penicillium</taxon>
    </lineage>
</organism>
<dbReference type="Proteomes" id="UP000053732">
    <property type="component" value="Unassembled WGS sequence"/>
</dbReference>
<keyword evidence="10" id="KW-1133">Transmembrane helix</keyword>
<evidence type="ECO:0000256" key="2">
    <source>
        <dbReference type="ARBA" id="ARBA00010617"/>
    </source>
</evidence>
<keyword evidence="3 8" id="KW-0349">Heme</keyword>
<name>A0A0G4PYI2_PENC3</name>
<dbReference type="CDD" id="cd11062">
    <property type="entry name" value="CYP58-like"/>
    <property type="match status" value="1"/>
</dbReference>
<dbReference type="InterPro" id="IPR002401">
    <property type="entry name" value="Cyt_P450_E_grp-I"/>
</dbReference>
<dbReference type="InterPro" id="IPR017972">
    <property type="entry name" value="Cyt_P450_CS"/>
</dbReference>
<keyword evidence="7 9" id="KW-0503">Monooxygenase</keyword>
<dbReference type="GO" id="GO:0043386">
    <property type="term" value="P:mycotoxin biosynthetic process"/>
    <property type="evidence" value="ECO:0007669"/>
    <property type="project" value="UniProtKB-ARBA"/>
</dbReference>
<dbReference type="GO" id="GO:0020037">
    <property type="term" value="F:heme binding"/>
    <property type="evidence" value="ECO:0007669"/>
    <property type="project" value="InterPro"/>
</dbReference>
<accession>A0A0G4PYI2</accession>
<evidence type="ECO:0000256" key="9">
    <source>
        <dbReference type="RuleBase" id="RU000461"/>
    </source>
</evidence>
<dbReference type="InterPro" id="IPR050121">
    <property type="entry name" value="Cytochrome_P450_monoxygenase"/>
</dbReference>
<reference evidence="11 12" key="1">
    <citation type="journal article" date="2014" name="Nat. Commun.">
        <title>Multiple recent horizontal transfers of a large genomic region in cheese making fungi.</title>
        <authorList>
            <person name="Cheeseman K."/>
            <person name="Ropars J."/>
            <person name="Renault P."/>
            <person name="Dupont J."/>
            <person name="Gouzy J."/>
            <person name="Branca A."/>
            <person name="Abraham A.L."/>
            <person name="Ceppi M."/>
            <person name="Conseiller E."/>
            <person name="Debuchy R."/>
            <person name="Malagnac F."/>
            <person name="Goarin A."/>
            <person name="Silar P."/>
            <person name="Lacoste S."/>
            <person name="Sallet E."/>
            <person name="Bensimon A."/>
            <person name="Giraud T."/>
            <person name="Brygoo Y."/>
        </authorList>
    </citation>
    <scope>NUCLEOTIDE SEQUENCE [LARGE SCALE GENOMIC DNA]</scope>
    <source>
        <strain evidence="12">FM 013</strain>
    </source>
</reference>
<dbReference type="SUPFAM" id="SSF48264">
    <property type="entry name" value="Cytochrome P450"/>
    <property type="match status" value="1"/>
</dbReference>
<dbReference type="Gene3D" id="1.10.630.10">
    <property type="entry name" value="Cytochrome P450"/>
    <property type="match status" value="1"/>
</dbReference>
<feature type="transmembrane region" description="Helical" evidence="10">
    <location>
        <begin position="12"/>
        <end position="33"/>
    </location>
</feature>